<dbReference type="PROSITE" id="PS51257">
    <property type="entry name" value="PROKAR_LIPOPROTEIN"/>
    <property type="match status" value="1"/>
</dbReference>
<sequence length="261" mass="27700">MKSLASFFLLALLLVACSLSIATHPDPDPDPDPEQSARGKPTNQNNNAGGNDGGFFGSGFGIPGYDSGWGNMGGGYGGGYGGPKGGHSQHGVMRSSVVCKERGRCYKKKLTCPAKCYTSYSRSGKGFGGGGGGGGCTLDSPEIAAWDVELEHLAVLYKQIILSTPCELLQPWIRELAKQNVDRNLSLTALQSCFLRSSVNTFVDVLGLLTGTGTVPFQSGLVQAIHMKTFSVKATFTIEPERVAWEANKIITQSKPRGSKF</sequence>
<gene>
    <name evidence="3" type="ORF">OIU77_021894</name>
</gene>
<reference evidence="3" key="2">
    <citation type="journal article" date="2023" name="Int. J. Mol. Sci.">
        <title>De Novo Assembly and Annotation of 11 Diverse Shrub Willow (Salix) Genomes Reveals Novel Gene Organization in Sex-Linked Regions.</title>
        <authorList>
            <person name="Hyden B."/>
            <person name="Feng K."/>
            <person name="Yates T.B."/>
            <person name="Jawdy S."/>
            <person name="Cereghino C."/>
            <person name="Smart L.B."/>
            <person name="Muchero W."/>
        </authorList>
    </citation>
    <scope>NUCLEOTIDE SEQUENCE</scope>
    <source>
        <tissue evidence="3">Shoot tip</tissue>
    </source>
</reference>
<reference evidence="3" key="1">
    <citation type="submission" date="2022-10" db="EMBL/GenBank/DDBJ databases">
        <authorList>
            <person name="Hyden B.L."/>
            <person name="Feng K."/>
            <person name="Yates T."/>
            <person name="Jawdy S."/>
            <person name="Smart L.B."/>
            <person name="Muchero W."/>
        </authorList>
    </citation>
    <scope>NUCLEOTIDE SEQUENCE</scope>
    <source>
        <tissue evidence="3">Shoot tip</tissue>
    </source>
</reference>
<feature type="region of interest" description="Disordered" evidence="1">
    <location>
        <begin position="24"/>
        <end position="50"/>
    </location>
</feature>
<keyword evidence="2" id="KW-0732">Signal</keyword>
<organism evidence="3 4">
    <name type="scientific">Salix suchowensis</name>
    <dbReference type="NCBI Taxonomy" id="1278906"/>
    <lineage>
        <taxon>Eukaryota</taxon>
        <taxon>Viridiplantae</taxon>
        <taxon>Streptophyta</taxon>
        <taxon>Embryophyta</taxon>
        <taxon>Tracheophyta</taxon>
        <taxon>Spermatophyta</taxon>
        <taxon>Magnoliopsida</taxon>
        <taxon>eudicotyledons</taxon>
        <taxon>Gunneridae</taxon>
        <taxon>Pentapetalae</taxon>
        <taxon>rosids</taxon>
        <taxon>fabids</taxon>
        <taxon>Malpighiales</taxon>
        <taxon>Salicaceae</taxon>
        <taxon>Saliceae</taxon>
        <taxon>Salix</taxon>
    </lineage>
</organism>
<evidence type="ECO:0000256" key="2">
    <source>
        <dbReference type="SAM" id="SignalP"/>
    </source>
</evidence>
<protein>
    <recommendedName>
        <fullName evidence="5">Glycine-rich protein</fullName>
    </recommendedName>
</protein>
<dbReference type="PANTHER" id="PTHR34789:SF1">
    <property type="entry name" value="EXPRESSED PROTEIN"/>
    <property type="match status" value="1"/>
</dbReference>
<feature type="signal peptide" evidence="2">
    <location>
        <begin position="1"/>
        <end position="22"/>
    </location>
</feature>
<evidence type="ECO:0000313" key="4">
    <source>
        <dbReference type="Proteomes" id="UP001141253"/>
    </source>
</evidence>
<dbReference type="Proteomes" id="UP001141253">
    <property type="component" value="Chromosome 4"/>
</dbReference>
<comment type="caution">
    <text evidence="3">The sequence shown here is derived from an EMBL/GenBank/DDBJ whole genome shotgun (WGS) entry which is preliminary data.</text>
</comment>
<evidence type="ECO:0000256" key="1">
    <source>
        <dbReference type="SAM" id="MobiDB-lite"/>
    </source>
</evidence>
<keyword evidence="4" id="KW-1185">Reference proteome</keyword>
<evidence type="ECO:0000313" key="3">
    <source>
        <dbReference type="EMBL" id="KAJ6396946.1"/>
    </source>
</evidence>
<accession>A0ABQ9CBB7</accession>
<dbReference type="EMBL" id="JAPFFI010000004">
    <property type="protein sequence ID" value="KAJ6396946.1"/>
    <property type="molecule type" value="Genomic_DNA"/>
</dbReference>
<evidence type="ECO:0008006" key="5">
    <source>
        <dbReference type="Google" id="ProtNLM"/>
    </source>
</evidence>
<proteinExistence type="predicted"/>
<feature type="chain" id="PRO_5046972619" description="Glycine-rich protein" evidence="2">
    <location>
        <begin position="23"/>
        <end position="261"/>
    </location>
</feature>
<dbReference type="PANTHER" id="PTHR34789">
    <property type="entry name" value="EXPRESSED PROTEIN"/>
    <property type="match status" value="1"/>
</dbReference>
<name>A0ABQ9CBB7_9ROSI</name>